<dbReference type="PANTHER" id="PTHR31342:SF16">
    <property type="entry name" value="TALIN_MIDDLE DOMAIN-CONTAINING PROTEIN"/>
    <property type="match status" value="1"/>
</dbReference>
<evidence type="ECO:0000256" key="1">
    <source>
        <dbReference type="ARBA" id="ARBA00023054"/>
    </source>
</evidence>
<name>A0ABD1QDD2_9LAMI</name>
<accession>A0ABD1QDD2</accession>
<proteinExistence type="predicted"/>
<feature type="compositionally biased region" description="Pro residues" evidence="2">
    <location>
        <begin position="313"/>
        <end position="322"/>
    </location>
</feature>
<feature type="compositionally biased region" description="Pro residues" evidence="2">
    <location>
        <begin position="288"/>
        <end position="300"/>
    </location>
</feature>
<feature type="compositionally biased region" description="Basic residues" evidence="2">
    <location>
        <begin position="405"/>
        <end position="415"/>
    </location>
</feature>
<feature type="compositionally biased region" description="Pro residues" evidence="2">
    <location>
        <begin position="346"/>
        <end position="355"/>
    </location>
</feature>
<sequence length="690" mass="76239">MAAGNFVVMTDLRNKISTFRDLFDLAPCVGSASVNELLICTVKDLQKFIPCVETNVSVSEFEGVSVHQALIFICDALKSIGDLRTNNDEWMINCKYNAANKRSLADLEQLALAMLEDMIKLARERLYDTMDGDEGMRDYSLQVDAFGKALSESYSDNVVSFSSFPETPTSVLPEIREVSNMGVKASYSPPLLFPLRVQAVRKLNPIDLKRVSFHILPHAAGLDSRYLIRLSKKNKEEQADVEAKRHSGVNAVGRDEVVEDSEMTEDMTKTDEVVGDAPGTSEKEHSAPGPPAPPPLPPLLPVSLRNKAMSQTSPPPPPPPPLASRNTISFPPPPPPPLPFTSGNPACPPPPPPPMTSRNAAPLPPAMGTSEGTLPPPPPPLPLMSMVNGTTPPPPPGLAGTNSLRPKKATTKLKRSSHMGNLYRLLKGKIEGSSSDGKSSWRKGKIGSSTGGKQGMADALAEMTKRSAYFQQIEEDVKNHSKSIKEVKAAITSFQTSDMAELIKFHKYVESHLEKLTDETQVLARFEDFPTKKLESLRMAAVLYSKLDSVANTLQNWQVVSPIGQLLDKVENYFNKIKGEMDALERTKDEDSKKFRSHKINFDFSILVRIKELMVDVSSSCMELALKEIRDLKAKEKEEFKTQGRKRGSAKMLWKAFQFAFRVYTFAGGQDDRADKLTRELAHEIETNPY</sequence>
<organism evidence="3 4">
    <name type="scientific">Forsythia ovata</name>
    <dbReference type="NCBI Taxonomy" id="205694"/>
    <lineage>
        <taxon>Eukaryota</taxon>
        <taxon>Viridiplantae</taxon>
        <taxon>Streptophyta</taxon>
        <taxon>Embryophyta</taxon>
        <taxon>Tracheophyta</taxon>
        <taxon>Spermatophyta</taxon>
        <taxon>Magnoliopsida</taxon>
        <taxon>eudicotyledons</taxon>
        <taxon>Gunneridae</taxon>
        <taxon>Pentapetalae</taxon>
        <taxon>asterids</taxon>
        <taxon>lamiids</taxon>
        <taxon>Lamiales</taxon>
        <taxon>Oleaceae</taxon>
        <taxon>Forsythieae</taxon>
        <taxon>Forsythia</taxon>
    </lineage>
</organism>
<comment type="caution">
    <text evidence="3">The sequence shown here is derived from an EMBL/GenBank/DDBJ whole genome shotgun (WGS) entry which is preliminary data.</text>
</comment>
<dbReference type="AlphaFoldDB" id="A0ABD1QDD2"/>
<feature type="region of interest" description="Disordered" evidence="2">
    <location>
        <begin position="430"/>
        <end position="454"/>
    </location>
</feature>
<gene>
    <name evidence="3" type="ORF">Fot_49324</name>
</gene>
<evidence type="ECO:0000256" key="2">
    <source>
        <dbReference type="SAM" id="MobiDB-lite"/>
    </source>
</evidence>
<reference evidence="4" key="1">
    <citation type="submission" date="2024-07" db="EMBL/GenBank/DDBJ databases">
        <title>Two chromosome-level genome assemblies of Korean endemic species Abeliophyllum distichum and Forsythia ovata (Oleaceae).</title>
        <authorList>
            <person name="Jang H."/>
        </authorList>
    </citation>
    <scope>NUCLEOTIDE SEQUENCE [LARGE SCALE GENOMIC DNA]</scope>
</reference>
<evidence type="ECO:0000313" key="3">
    <source>
        <dbReference type="EMBL" id="KAL2473588.1"/>
    </source>
</evidence>
<dbReference type="Proteomes" id="UP001604277">
    <property type="component" value="Unassembled WGS sequence"/>
</dbReference>
<dbReference type="PANTHER" id="PTHR31342">
    <property type="entry name" value="PROTEIN CHUP1, CHLOROPLASTIC"/>
    <property type="match status" value="1"/>
</dbReference>
<dbReference type="InterPro" id="IPR040265">
    <property type="entry name" value="CHUP1/IPGA1-like"/>
</dbReference>
<keyword evidence="4" id="KW-1185">Reference proteome</keyword>
<protein>
    <submittedName>
        <fullName evidence="3">Uncharacterized protein</fullName>
    </submittedName>
</protein>
<feature type="compositionally biased region" description="Basic and acidic residues" evidence="2">
    <location>
        <begin position="235"/>
        <end position="245"/>
    </location>
</feature>
<keyword evidence="1" id="KW-0175">Coiled coil</keyword>
<feature type="compositionally biased region" description="Pro residues" evidence="2">
    <location>
        <begin position="330"/>
        <end position="339"/>
    </location>
</feature>
<feature type="region of interest" description="Disordered" evidence="2">
    <location>
        <begin position="235"/>
        <end position="415"/>
    </location>
</feature>
<evidence type="ECO:0000313" key="4">
    <source>
        <dbReference type="Proteomes" id="UP001604277"/>
    </source>
</evidence>
<dbReference type="SUPFAM" id="SSF101447">
    <property type="entry name" value="Formin homology 2 domain (FH2 domain)"/>
    <property type="match status" value="1"/>
</dbReference>
<dbReference type="EMBL" id="JBFOLJ010000015">
    <property type="protein sequence ID" value="KAL2473588.1"/>
    <property type="molecule type" value="Genomic_DNA"/>
</dbReference>